<evidence type="ECO:0000313" key="1">
    <source>
        <dbReference type="EMBL" id="RUT46209.1"/>
    </source>
</evidence>
<keyword evidence="1" id="KW-0378">Hydrolase</keyword>
<dbReference type="SUPFAM" id="SSF53474">
    <property type="entry name" value="alpha/beta-Hydrolases"/>
    <property type="match status" value="1"/>
</dbReference>
<dbReference type="OrthoDB" id="9784036at2"/>
<keyword evidence="2" id="KW-1185">Reference proteome</keyword>
<proteinExistence type="predicted"/>
<dbReference type="Gene3D" id="3.40.50.1820">
    <property type="entry name" value="alpha/beta hydrolase"/>
    <property type="match status" value="1"/>
</dbReference>
<dbReference type="InterPro" id="IPR000801">
    <property type="entry name" value="Esterase-like"/>
</dbReference>
<dbReference type="AlphaFoldDB" id="A0A3S1DVJ6"/>
<dbReference type="Proteomes" id="UP000279446">
    <property type="component" value="Unassembled WGS sequence"/>
</dbReference>
<dbReference type="Pfam" id="PF00756">
    <property type="entry name" value="Esterase"/>
    <property type="match status" value="1"/>
</dbReference>
<dbReference type="InterPro" id="IPR029058">
    <property type="entry name" value="AB_hydrolase_fold"/>
</dbReference>
<organism evidence="1 2">
    <name type="scientific">Paenibacillus anaericanus</name>
    <dbReference type="NCBI Taxonomy" id="170367"/>
    <lineage>
        <taxon>Bacteria</taxon>
        <taxon>Bacillati</taxon>
        <taxon>Bacillota</taxon>
        <taxon>Bacilli</taxon>
        <taxon>Bacillales</taxon>
        <taxon>Paenibacillaceae</taxon>
        <taxon>Paenibacillus</taxon>
    </lineage>
</organism>
<protein>
    <submittedName>
        <fullName evidence="1">Alpha/beta hydrolase</fullName>
    </submittedName>
</protein>
<name>A0A3S1DVJ6_9BACL</name>
<dbReference type="EMBL" id="RZNY01000010">
    <property type="protein sequence ID" value="RUT46209.1"/>
    <property type="molecule type" value="Genomic_DNA"/>
</dbReference>
<sequence>MSIYPQIEGTITEIYCNERSITLYFPKEYHDQSDRLFPILLVHDGAELFQDVLMEIEENVRKGVAAPVVLAGVSSTERNDEYTPWPHPALADKFPAFAGEGVAYLDAIENEIIPCIQSQYRISMDPLDRAIGGASLGGLISLYAMYKKNHLFKKYMLLSSSLWYEGIIEFMSSEPLDPALQAYMYIGEKEGITKQNIQRQMVANNKIGYQILCDKLHSPTKQLCFETDPEGVHDDPYFIKYFIRGLAILFPGLTK</sequence>
<dbReference type="PANTHER" id="PTHR48098">
    <property type="entry name" value="ENTEROCHELIN ESTERASE-RELATED"/>
    <property type="match status" value="1"/>
</dbReference>
<dbReference type="PANTHER" id="PTHR48098:SF6">
    <property type="entry name" value="FERRI-BACILLIBACTIN ESTERASE BESA"/>
    <property type="match status" value="1"/>
</dbReference>
<dbReference type="GO" id="GO:0016787">
    <property type="term" value="F:hydrolase activity"/>
    <property type="evidence" value="ECO:0007669"/>
    <property type="project" value="UniProtKB-KW"/>
</dbReference>
<reference evidence="1 2" key="1">
    <citation type="submission" date="2018-12" db="EMBL/GenBank/DDBJ databases">
        <authorList>
            <person name="Sun L."/>
            <person name="Chen Z."/>
        </authorList>
    </citation>
    <scope>NUCLEOTIDE SEQUENCE [LARGE SCALE GENOMIC DNA]</scope>
    <source>
        <strain evidence="1 2">DSM 15890</strain>
    </source>
</reference>
<dbReference type="RefSeq" id="WP_127192664.1">
    <property type="nucleotide sequence ID" value="NZ_RZNY01000010.1"/>
</dbReference>
<accession>A0A3S1DVJ6</accession>
<dbReference type="InterPro" id="IPR050583">
    <property type="entry name" value="Mycobacterial_A85_antigen"/>
</dbReference>
<gene>
    <name evidence="1" type="ORF">EJP82_13915</name>
</gene>
<evidence type="ECO:0000313" key="2">
    <source>
        <dbReference type="Proteomes" id="UP000279446"/>
    </source>
</evidence>
<comment type="caution">
    <text evidence="1">The sequence shown here is derived from an EMBL/GenBank/DDBJ whole genome shotgun (WGS) entry which is preliminary data.</text>
</comment>